<name>A0A0G1LAH3_9BACT</name>
<comment type="caution">
    <text evidence="1">The sequence shown here is derived from an EMBL/GenBank/DDBJ whole genome shotgun (WGS) entry which is preliminary data.</text>
</comment>
<dbReference type="InterPro" id="IPR013792">
    <property type="entry name" value="RNA3'P_cycl/enolpyr_Trfase_a/b"/>
</dbReference>
<dbReference type="InterPro" id="IPR036968">
    <property type="entry name" value="Enolpyruvate_Tfrase_sf"/>
</dbReference>
<sequence length="41" mass="4032">MSKFIITGGSKLEGKVKAAGSKNSALALVSGALLADSPVTL</sequence>
<gene>
    <name evidence="1" type="ORF">UW61_C0042G0009</name>
</gene>
<evidence type="ECO:0000313" key="2">
    <source>
        <dbReference type="Proteomes" id="UP000033901"/>
    </source>
</evidence>
<feature type="non-terminal residue" evidence="1">
    <location>
        <position position="41"/>
    </location>
</feature>
<accession>A0A0G1LAH3</accession>
<protein>
    <submittedName>
        <fullName evidence="1">UDP-N-acetylglucosamine 1-carboxyvinyltransferase</fullName>
    </submittedName>
</protein>
<dbReference type="GO" id="GO:0016765">
    <property type="term" value="F:transferase activity, transferring alkyl or aryl (other than methyl) groups"/>
    <property type="evidence" value="ECO:0007669"/>
    <property type="project" value="InterPro"/>
</dbReference>
<dbReference type="AlphaFoldDB" id="A0A0G1LAH3"/>
<evidence type="ECO:0000313" key="1">
    <source>
        <dbReference type="EMBL" id="KKT65647.1"/>
    </source>
</evidence>
<reference evidence="1 2" key="1">
    <citation type="journal article" date="2015" name="Nature">
        <title>rRNA introns, odd ribosomes, and small enigmatic genomes across a large radiation of phyla.</title>
        <authorList>
            <person name="Brown C.T."/>
            <person name="Hug L.A."/>
            <person name="Thomas B.C."/>
            <person name="Sharon I."/>
            <person name="Castelle C.J."/>
            <person name="Singh A."/>
            <person name="Wilkins M.J."/>
            <person name="Williams K.H."/>
            <person name="Banfield J.F."/>
        </authorList>
    </citation>
    <scope>NUCLEOTIDE SEQUENCE [LARGE SCALE GENOMIC DNA]</scope>
</reference>
<organism evidence="1 2">
    <name type="scientific">Candidatus Curtissbacteria bacterium GW2011_GWC1_44_33</name>
    <dbReference type="NCBI Taxonomy" id="1618413"/>
    <lineage>
        <taxon>Bacteria</taxon>
        <taxon>Candidatus Curtissiibacteriota</taxon>
    </lineage>
</organism>
<proteinExistence type="predicted"/>
<dbReference type="Proteomes" id="UP000033901">
    <property type="component" value="Unassembled WGS sequence"/>
</dbReference>
<dbReference type="Gene3D" id="3.65.10.10">
    <property type="entry name" value="Enolpyruvate transferase domain"/>
    <property type="match status" value="2"/>
</dbReference>
<dbReference type="SUPFAM" id="SSF55205">
    <property type="entry name" value="EPT/RTPC-like"/>
    <property type="match status" value="1"/>
</dbReference>
<keyword evidence="1" id="KW-0808">Transferase</keyword>
<dbReference type="EMBL" id="LCIZ01000042">
    <property type="protein sequence ID" value="KKT65647.1"/>
    <property type="molecule type" value="Genomic_DNA"/>
</dbReference>